<dbReference type="RefSeq" id="WP_070320299.1">
    <property type="nucleotide sequence ID" value="NZ_JAUSVM010000001.1"/>
</dbReference>
<accession>A0ABU0GHL3</accession>
<dbReference type="Proteomes" id="UP001240250">
    <property type="component" value="Unassembled WGS sequence"/>
</dbReference>
<sequence length="212" mass="22606">MTDDTATTAIPHAGIAMVLPQDWFVVELTDDEQRVADVTALVAQQLGDSDELAPLREHLTRDLLAQTARAAQAHGLLLAISLMQVDGVPVPASVTVHHLPGARLDDHGRAVIAEVARTDAAPGQSVDLGETPHGVVLRRVRATHLSHDVSDLTEQGTTVETFVVDYWVEPTGTQDLVQLTFASPLLGARDALVTLFDTVTRSVHAVPVDAEG</sequence>
<organism evidence="1 2">
    <name type="scientific">Cellulomonas iranensis</name>
    <dbReference type="NCBI Taxonomy" id="76862"/>
    <lineage>
        <taxon>Bacteria</taxon>
        <taxon>Bacillati</taxon>
        <taxon>Actinomycetota</taxon>
        <taxon>Actinomycetes</taxon>
        <taxon>Micrococcales</taxon>
        <taxon>Cellulomonadaceae</taxon>
        <taxon>Cellulomonas</taxon>
    </lineage>
</organism>
<comment type="caution">
    <text evidence="1">The sequence shown here is derived from an EMBL/GenBank/DDBJ whole genome shotgun (WGS) entry which is preliminary data.</text>
</comment>
<reference evidence="1 2" key="1">
    <citation type="submission" date="2023-07" db="EMBL/GenBank/DDBJ databases">
        <title>Sequencing the genomes of 1000 actinobacteria strains.</title>
        <authorList>
            <person name="Klenk H.-P."/>
        </authorList>
    </citation>
    <scope>NUCLEOTIDE SEQUENCE [LARGE SCALE GENOMIC DNA]</scope>
    <source>
        <strain evidence="1 2">DSM 14785</strain>
    </source>
</reference>
<proteinExistence type="predicted"/>
<evidence type="ECO:0000313" key="1">
    <source>
        <dbReference type="EMBL" id="MDQ0424861.1"/>
    </source>
</evidence>
<keyword evidence="2" id="KW-1185">Reference proteome</keyword>
<dbReference type="EMBL" id="JAUSVM010000001">
    <property type="protein sequence ID" value="MDQ0424861.1"/>
    <property type="molecule type" value="Genomic_DNA"/>
</dbReference>
<gene>
    <name evidence="1" type="ORF">JO380_001242</name>
</gene>
<evidence type="ECO:0000313" key="2">
    <source>
        <dbReference type="Proteomes" id="UP001240250"/>
    </source>
</evidence>
<name>A0ABU0GHL3_9CELL</name>
<protein>
    <submittedName>
        <fullName evidence="1">Uncharacterized protein</fullName>
    </submittedName>
</protein>